<reference evidence="2" key="2">
    <citation type="submission" date="2018-04" db="EMBL/GenBank/DDBJ databases">
        <title>OnivRS2 (Oryza nivara Reference Sequence Version 2).</title>
        <authorList>
            <person name="Zhang J."/>
            <person name="Kudrna D."/>
            <person name="Lee S."/>
            <person name="Talag J."/>
            <person name="Rajasekar S."/>
            <person name="Welchert J."/>
            <person name="Hsing Y.-I."/>
            <person name="Wing R.A."/>
        </authorList>
    </citation>
    <scope>NUCLEOTIDE SEQUENCE [LARGE SCALE GENOMIC DNA]</scope>
</reference>
<feature type="compositionally biased region" description="Low complexity" evidence="1">
    <location>
        <begin position="27"/>
        <end position="47"/>
    </location>
</feature>
<organism evidence="2">
    <name type="scientific">Oryza nivara</name>
    <name type="common">Indian wild rice</name>
    <name type="synonym">Oryza sativa f. spontanea</name>
    <dbReference type="NCBI Taxonomy" id="4536"/>
    <lineage>
        <taxon>Eukaryota</taxon>
        <taxon>Viridiplantae</taxon>
        <taxon>Streptophyta</taxon>
        <taxon>Embryophyta</taxon>
        <taxon>Tracheophyta</taxon>
        <taxon>Spermatophyta</taxon>
        <taxon>Magnoliopsida</taxon>
        <taxon>Liliopsida</taxon>
        <taxon>Poales</taxon>
        <taxon>Poaceae</taxon>
        <taxon>BOP clade</taxon>
        <taxon>Oryzoideae</taxon>
        <taxon>Oryzeae</taxon>
        <taxon>Oryzinae</taxon>
        <taxon>Oryza</taxon>
    </lineage>
</organism>
<proteinExistence type="predicted"/>
<name>A0A0E0FMY5_ORYNI</name>
<sequence>MDSAHGLASKTNRTIPTPLQTLHSPHAPVRGAPPRTAAAPSPPFAATAERRHRRSPPQSPDSLKKIMWVGSIGDAEEWWVSVGFNAAAARKVASLFSQRGKKGPNQDSVILCQCFSKQ</sequence>
<feature type="region of interest" description="Disordered" evidence="1">
    <location>
        <begin position="1"/>
        <end position="62"/>
    </location>
</feature>
<reference evidence="2" key="1">
    <citation type="submission" date="2015-04" db="UniProtKB">
        <authorList>
            <consortium name="EnsemblPlants"/>
        </authorList>
    </citation>
    <scope>IDENTIFICATION</scope>
    <source>
        <strain evidence="2">SL10</strain>
    </source>
</reference>
<evidence type="ECO:0000313" key="3">
    <source>
        <dbReference type="Proteomes" id="UP000006591"/>
    </source>
</evidence>
<dbReference type="Proteomes" id="UP000006591">
    <property type="component" value="Chromosome 1"/>
</dbReference>
<evidence type="ECO:0000256" key="1">
    <source>
        <dbReference type="SAM" id="MobiDB-lite"/>
    </source>
</evidence>
<protein>
    <submittedName>
        <fullName evidence="2">Uncharacterized protein</fullName>
    </submittedName>
</protein>
<evidence type="ECO:0000313" key="2">
    <source>
        <dbReference type="EnsemblPlants" id="ONIVA01G21530.1"/>
    </source>
</evidence>
<dbReference type="Gramene" id="ONIVA01G21530.1">
    <property type="protein sequence ID" value="ONIVA01G21530.1"/>
    <property type="gene ID" value="ONIVA01G21530"/>
</dbReference>
<dbReference type="AlphaFoldDB" id="A0A0E0FMY5"/>
<accession>A0A0E0FMY5</accession>
<keyword evidence="3" id="KW-1185">Reference proteome</keyword>
<dbReference type="EnsemblPlants" id="ONIVA01G21530.1">
    <property type="protein sequence ID" value="ONIVA01G21530.1"/>
    <property type="gene ID" value="ONIVA01G21530"/>
</dbReference>
<feature type="compositionally biased region" description="Polar residues" evidence="1">
    <location>
        <begin position="9"/>
        <end position="23"/>
    </location>
</feature>
<dbReference type="HOGENOM" id="CLU_2076856_0_0_1"/>